<dbReference type="AlphaFoldDB" id="A0A644TJP0"/>
<organism evidence="1">
    <name type="scientific">bioreactor metagenome</name>
    <dbReference type="NCBI Taxonomy" id="1076179"/>
    <lineage>
        <taxon>unclassified sequences</taxon>
        <taxon>metagenomes</taxon>
        <taxon>ecological metagenomes</taxon>
    </lineage>
</organism>
<reference evidence="1" key="1">
    <citation type="submission" date="2019-08" db="EMBL/GenBank/DDBJ databases">
        <authorList>
            <person name="Kucharzyk K."/>
            <person name="Murdoch R.W."/>
            <person name="Higgins S."/>
            <person name="Loffler F."/>
        </authorList>
    </citation>
    <scope>NUCLEOTIDE SEQUENCE</scope>
</reference>
<accession>A0A644TJP0</accession>
<gene>
    <name evidence="1" type="ORF">SDC9_12846</name>
</gene>
<dbReference type="EMBL" id="VSSQ01000035">
    <property type="protein sequence ID" value="MPL67156.1"/>
    <property type="molecule type" value="Genomic_DNA"/>
</dbReference>
<sequence length="119" mass="13251">MAKSKKVAKKDIEKFAKKVISRYTDSIIEAVFSKIKSDPELNKEYFDLCGLGDMVEVVPVKPAETKTQLKKAIETKKPKVVKKAIKKVVVAEKAKEVKKAVIAKKPKNVGKTKAPKKVK</sequence>
<comment type="caution">
    <text evidence="1">The sequence shown here is derived from an EMBL/GenBank/DDBJ whole genome shotgun (WGS) entry which is preliminary data.</text>
</comment>
<protein>
    <submittedName>
        <fullName evidence="1">Uncharacterized protein</fullName>
    </submittedName>
</protein>
<name>A0A644TJP0_9ZZZZ</name>
<proteinExistence type="predicted"/>
<evidence type="ECO:0000313" key="1">
    <source>
        <dbReference type="EMBL" id="MPL67156.1"/>
    </source>
</evidence>